<dbReference type="HAMAP" id="MF_01007">
    <property type="entry name" value="16SrRNA_methyltr_H"/>
    <property type="match status" value="1"/>
</dbReference>
<dbReference type="Pfam" id="PF01795">
    <property type="entry name" value="Methyltransf_5"/>
    <property type="match status" value="1"/>
</dbReference>
<name>A0A6J6DXB9_9ZZZZ</name>
<dbReference type="GO" id="GO:0071424">
    <property type="term" value="F:rRNA (cytosine-N4-)-methyltransferase activity"/>
    <property type="evidence" value="ECO:0007669"/>
    <property type="project" value="TreeGrafter"/>
</dbReference>
<keyword evidence="3" id="KW-0698">rRNA processing</keyword>
<protein>
    <submittedName>
        <fullName evidence="7">Unannotated protein</fullName>
    </submittedName>
</protein>
<evidence type="ECO:0000256" key="5">
    <source>
        <dbReference type="ARBA" id="ARBA00022679"/>
    </source>
</evidence>
<evidence type="ECO:0000256" key="1">
    <source>
        <dbReference type="ARBA" id="ARBA00010396"/>
    </source>
</evidence>
<comment type="similarity">
    <text evidence="1">Belongs to the methyltransferase superfamily. RsmH family.</text>
</comment>
<evidence type="ECO:0000256" key="6">
    <source>
        <dbReference type="ARBA" id="ARBA00022691"/>
    </source>
</evidence>
<dbReference type="SUPFAM" id="SSF53335">
    <property type="entry name" value="S-adenosyl-L-methionine-dependent methyltransferases"/>
    <property type="match status" value="1"/>
</dbReference>
<keyword evidence="2" id="KW-0963">Cytoplasm</keyword>
<keyword evidence="5" id="KW-0808">Transferase</keyword>
<dbReference type="SUPFAM" id="SSF81799">
    <property type="entry name" value="Putative methyltransferase TM0872, insert domain"/>
    <property type="match status" value="1"/>
</dbReference>
<dbReference type="InterPro" id="IPR002903">
    <property type="entry name" value="RsmH"/>
</dbReference>
<dbReference type="PANTHER" id="PTHR11265">
    <property type="entry name" value="S-ADENOSYL-METHYLTRANSFERASE MRAW"/>
    <property type="match status" value="1"/>
</dbReference>
<proteinExistence type="inferred from homology"/>
<keyword evidence="4" id="KW-0489">Methyltransferase</keyword>
<accession>A0A6J6DXB9</accession>
<dbReference type="Gene3D" id="3.40.50.150">
    <property type="entry name" value="Vaccinia Virus protein VP39"/>
    <property type="match status" value="1"/>
</dbReference>
<dbReference type="Gene3D" id="1.10.150.170">
    <property type="entry name" value="Putative methyltransferase TM0872, insert domain"/>
    <property type="match status" value="1"/>
</dbReference>
<dbReference type="FunFam" id="1.10.150.170:FF:000001">
    <property type="entry name" value="Ribosomal RNA small subunit methyltransferase H"/>
    <property type="match status" value="1"/>
</dbReference>
<evidence type="ECO:0000256" key="3">
    <source>
        <dbReference type="ARBA" id="ARBA00022552"/>
    </source>
</evidence>
<dbReference type="PANTHER" id="PTHR11265:SF0">
    <property type="entry name" value="12S RRNA N4-METHYLCYTIDINE METHYLTRANSFERASE"/>
    <property type="match status" value="1"/>
</dbReference>
<dbReference type="InterPro" id="IPR029063">
    <property type="entry name" value="SAM-dependent_MTases_sf"/>
</dbReference>
<dbReference type="GO" id="GO:0005737">
    <property type="term" value="C:cytoplasm"/>
    <property type="evidence" value="ECO:0007669"/>
    <property type="project" value="TreeGrafter"/>
</dbReference>
<dbReference type="GO" id="GO:0070475">
    <property type="term" value="P:rRNA base methylation"/>
    <property type="evidence" value="ECO:0007669"/>
    <property type="project" value="TreeGrafter"/>
</dbReference>
<dbReference type="NCBIfam" id="TIGR00006">
    <property type="entry name" value="16S rRNA (cytosine(1402)-N(4))-methyltransferase RsmH"/>
    <property type="match status" value="1"/>
</dbReference>
<dbReference type="InterPro" id="IPR023397">
    <property type="entry name" value="SAM-dep_MeTrfase_MraW_recog"/>
</dbReference>
<keyword evidence="6" id="KW-0949">S-adenosyl-L-methionine</keyword>
<sequence length="315" mass="34942">MPEIHLPVCLDRTVELLAPAIVGREHPIIVDGTLGLAGHSFELLSRFPHLTIIGIDRDADAIAHAAKRLEPFHGRVQIYRDSYDNLGKVLDQFGTRTVDGILLDLGVSSMQLDSVERGFSYSQESALDMRMDRSQGLTAAEVLATYSEADLTRILRQYGEERFAPRIAKAIVAERSKEPISKSSMLVELIKRVIPAPARRTGGNPAKRTFQALRIEVNGELDILDRSLPIALDRLAVGGRMVVLSFHSLEDRIVKEHFARVTVRKDLPGLPVELPGQEQKFALIFNGSEKASEEEMLVNPRAKSVRIRAITRVAA</sequence>
<dbReference type="AlphaFoldDB" id="A0A6J6DXB9"/>
<evidence type="ECO:0000313" key="7">
    <source>
        <dbReference type="EMBL" id="CAB4567864.1"/>
    </source>
</evidence>
<evidence type="ECO:0000256" key="2">
    <source>
        <dbReference type="ARBA" id="ARBA00022490"/>
    </source>
</evidence>
<gene>
    <name evidence="7" type="ORF">UFOPK1650_00548</name>
</gene>
<reference evidence="7" key="1">
    <citation type="submission" date="2020-05" db="EMBL/GenBank/DDBJ databases">
        <authorList>
            <person name="Chiriac C."/>
            <person name="Salcher M."/>
            <person name="Ghai R."/>
            <person name="Kavagutti S V."/>
        </authorList>
    </citation>
    <scope>NUCLEOTIDE SEQUENCE</scope>
</reference>
<organism evidence="7">
    <name type="scientific">freshwater metagenome</name>
    <dbReference type="NCBI Taxonomy" id="449393"/>
    <lineage>
        <taxon>unclassified sequences</taxon>
        <taxon>metagenomes</taxon>
        <taxon>ecological metagenomes</taxon>
    </lineage>
</organism>
<dbReference type="EMBL" id="CAEZTJ010000063">
    <property type="protein sequence ID" value="CAB4567864.1"/>
    <property type="molecule type" value="Genomic_DNA"/>
</dbReference>
<dbReference type="PIRSF" id="PIRSF004486">
    <property type="entry name" value="MraW"/>
    <property type="match status" value="1"/>
</dbReference>
<evidence type="ECO:0000256" key="4">
    <source>
        <dbReference type="ARBA" id="ARBA00022603"/>
    </source>
</evidence>